<dbReference type="InterPro" id="IPR024311">
    <property type="entry name" value="Lipocalin-like"/>
</dbReference>
<protein>
    <recommendedName>
        <fullName evidence="1">Lipocalin-like domain-containing protein</fullName>
    </recommendedName>
</protein>
<dbReference type="Proteomes" id="UP000655523">
    <property type="component" value="Unassembled WGS sequence"/>
</dbReference>
<sequence length="177" mass="19940">MRSLMKGRSMHKRIAVVSFILVMLCLSTLARADANPLLGTWRLKSFVREVAGTGERYNQLGDHPDGYLSYSSDGRMLVFFVSGDQPRPRNEPSDEERIRLHKSMLAYGGTYSVSPGRVVHHIDIEWDGRRLGTDQVRFYAIDGDTLSIKTEPNKSPVDGREGVGILMFERVKGSRPQ</sequence>
<dbReference type="AlphaFoldDB" id="A0A972SP99"/>
<feature type="domain" description="Lipocalin-like" evidence="1">
    <location>
        <begin position="39"/>
        <end position="170"/>
    </location>
</feature>
<evidence type="ECO:0000313" key="3">
    <source>
        <dbReference type="Proteomes" id="UP000655523"/>
    </source>
</evidence>
<evidence type="ECO:0000313" key="2">
    <source>
        <dbReference type="EMBL" id="NPT62144.1"/>
    </source>
</evidence>
<organism evidence="2 3">
    <name type="scientific">Paraburkholderia elongata</name>
    <dbReference type="NCBI Taxonomy" id="2675747"/>
    <lineage>
        <taxon>Bacteria</taxon>
        <taxon>Pseudomonadati</taxon>
        <taxon>Pseudomonadota</taxon>
        <taxon>Betaproteobacteria</taxon>
        <taxon>Burkholderiales</taxon>
        <taxon>Burkholderiaceae</taxon>
        <taxon>Paraburkholderia</taxon>
    </lineage>
</organism>
<dbReference type="Pfam" id="PF13924">
    <property type="entry name" value="Lipocalin_5"/>
    <property type="match status" value="1"/>
</dbReference>
<comment type="caution">
    <text evidence="2">The sequence shown here is derived from an EMBL/GenBank/DDBJ whole genome shotgun (WGS) entry which is preliminary data.</text>
</comment>
<gene>
    <name evidence="2" type="ORF">GNZ13_48465</name>
</gene>
<name>A0A972SP99_9BURK</name>
<keyword evidence="3" id="KW-1185">Reference proteome</keyword>
<accession>A0A972SP99</accession>
<reference evidence="2 3" key="1">
    <citation type="submission" date="2019-11" db="EMBL/GenBank/DDBJ databases">
        <title>Metabolism of dissolved organic matter in forest soils.</title>
        <authorList>
            <person name="Cyle K.T."/>
            <person name="Wilhelm R.C."/>
            <person name="Martinez C.E."/>
        </authorList>
    </citation>
    <scope>NUCLEOTIDE SEQUENCE [LARGE SCALE GENOMIC DNA]</scope>
    <source>
        <strain evidence="2 3">5N</strain>
    </source>
</reference>
<proteinExistence type="predicted"/>
<evidence type="ECO:0000259" key="1">
    <source>
        <dbReference type="Pfam" id="PF13924"/>
    </source>
</evidence>
<dbReference type="EMBL" id="WOEZ01000302">
    <property type="protein sequence ID" value="NPT62144.1"/>
    <property type="molecule type" value="Genomic_DNA"/>
</dbReference>